<dbReference type="STRING" id="6277.A0A498SH06"/>
<dbReference type="GO" id="GO:0071011">
    <property type="term" value="C:precatalytic spliceosome"/>
    <property type="evidence" value="ECO:0007669"/>
    <property type="project" value="TreeGrafter"/>
</dbReference>
<gene>
    <name evidence="3" type="ORF">NAV_LOCUS2713</name>
</gene>
<keyword evidence="4" id="KW-1185">Reference proteome</keyword>
<feature type="region of interest" description="Disordered" evidence="2">
    <location>
        <begin position="432"/>
        <end position="453"/>
    </location>
</feature>
<dbReference type="Proteomes" id="UP000276991">
    <property type="component" value="Unassembled WGS sequence"/>
</dbReference>
<accession>A0A498SH06</accession>
<dbReference type="PANTHER" id="PTHR20978">
    <property type="entry name" value="SPLICING FACTOR 3B SUBUNIT 5"/>
    <property type="match status" value="1"/>
</dbReference>
<feature type="region of interest" description="Disordered" evidence="2">
    <location>
        <begin position="1732"/>
        <end position="1754"/>
    </location>
</feature>
<dbReference type="InterPro" id="IPR009846">
    <property type="entry name" value="SF3b5/RDS3-10"/>
</dbReference>
<dbReference type="EMBL" id="UPTC01000302">
    <property type="protein sequence ID" value="VBB27883.1"/>
    <property type="molecule type" value="Genomic_DNA"/>
</dbReference>
<keyword evidence="1" id="KW-0175">Coiled coil</keyword>
<feature type="compositionally biased region" description="Polar residues" evidence="2">
    <location>
        <begin position="22"/>
        <end position="31"/>
    </location>
</feature>
<dbReference type="GO" id="GO:0005686">
    <property type="term" value="C:U2 snRNP"/>
    <property type="evidence" value="ECO:0007669"/>
    <property type="project" value="TreeGrafter"/>
</dbReference>
<proteinExistence type="predicted"/>
<evidence type="ECO:0000313" key="4">
    <source>
        <dbReference type="Proteomes" id="UP000276991"/>
    </source>
</evidence>
<feature type="compositionally biased region" description="Basic and acidic residues" evidence="2">
    <location>
        <begin position="1744"/>
        <end position="1754"/>
    </location>
</feature>
<evidence type="ECO:0000313" key="3">
    <source>
        <dbReference type="EMBL" id="VBB27883.1"/>
    </source>
</evidence>
<organism evidence="3 4">
    <name type="scientific">Acanthocheilonema viteae</name>
    <name type="common">Filarial nematode worm</name>
    <name type="synonym">Dipetalonema viteae</name>
    <dbReference type="NCBI Taxonomy" id="6277"/>
    <lineage>
        <taxon>Eukaryota</taxon>
        <taxon>Metazoa</taxon>
        <taxon>Ecdysozoa</taxon>
        <taxon>Nematoda</taxon>
        <taxon>Chromadorea</taxon>
        <taxon>Rhabditida</taxon>
        <taxon>Spirurina</taxon>
        <taxon>Spiruromorpha</taxon>
        <taxon>Filarioidea</taxon>
        <taxon>Onchocercidae</taxon>
        <taxon>Acanthocheilonema</taxon>
    </lineage>
</organism>
<sequence>MTSSSPTRSTFSGLSEGCLSEAGSSGIQNRSSAEESQEDCPKCTAMRLNTIIAEEALASLSGQFKNLQKELKKTEQVSKINEEQAKYIDERRSKLERLEAEHTSLYAEYENLRISHDSLKRQYDEVVTTARRNQRLIEESVKYHETCKVAMENLMAEKEARQELLAKYLKSVEAASKINDSMKQLEKKCMQLQAVNEKLEPFKSHCPAMLRLLLEFGEIIENNGLMTKPLQKRLARYKDKDDLREYLLRKTRKLTNLSESSTRTIEESSDDDELAKSVENLLLTIGSPPRLRPSKKSVTTKEEMRNIEKSNDHSTNLVEEVLNIKAVEKEDFLRKQLESMEALHVSVPKIQPNSNAHMEKTQACKRQLELAKKQKKETLCTNMEEKKVILDDFTNACTPSTSSSTKTNKELTKKDVQRGENGLQKNILQKIYENNSKSAKEKESRNTSVDISDRTNEKKQVCKGSERLSIWLSFAHLDPLLPELSRPIQHGLDDCVDNLFGPLSSSISSRRTSTSSVEDCVIPKDKTESRSEITSAADAMLTAEVKPLLLSPVPGSPTYSSITASTVLASGAFEDSNSLCCALSSTMEIAANIHDEQTDSESMQDFKISGDIKKTLSVEAHASTVIQTSTPTITTVVSKCVVPLRLQTKLNEAQTKNEDKHLGIIDGSSKLPTVITTKCIDIEKDKLEENQDSMTQWLGSEKMTSERAVSSRKRYLEEEQNLIRLPEDRIKSALEMLRDKSAELKTIQNDQKFEEYIDNPVLQKRLLRRSSRRKQVIDFSSSKESQELMTDDKKFTNVQNDMGTKIVLTQQESANAKSGEVTGNRTINDDNIAAQRVSGKEVSNLIVSWKRSGEWKSSKDWDNLTKHEISSTIKLENQFTKEKQNSIRSITTQVQREVESENSEIVVESLSKSAEIEKSEKLGVTRSNKQMASKARKRKLVEERVSNADDKWEDANQITTSSQKSKMSEVDYGKEPVIEESENVNKSMTSTIEALGQLAKYIFSCGFAYYCCFVFLWRMEVSNLHNGEDNRLEIVADDVGVSSIKMENALGEIHFSNNCIGSEKTKTTKLTAKKSISTVRSEMYKKMRKRLTMQTSCMKELGRVQVRKPMENKVISTLSTPKKIERPNIAQRKRAAIMLPVGGDELKKAKNVATIRCDKVRMGTSSAKILVGSDEAAVMCLFDQALSENNYNDKLLEVVQKFQTPAISAISCEKLAECCVKFINKLDVGNMWHSVVLAVRYWSGKQSDRCTDGKVLELHQVASSKERNFIEVLHQLSGEEHWSDIISFFLWKMITLMLKTRPASVAQHGLNIRCVLLCTRILLQDGTNNEVLRKVTNLLQRLIERDSSDRVVPMICYSVAIVPEIIDKLLLEKNEQYEPVRRVMSVHLASREELLTIFSKVIMSRLLKNSSCSDTCLQKLNADTFQRWFAESINTAVMDIRGLDLEAMELSPRISSAVMTCYALFSLATNRLVPDKEAVVFPVLNECIQIISAHFQNEKEMTLFEGRNEMFADSVEPHSLSGDMLVKTMLRLLLFGRLITSFAKSAECCVFPRIANLVEEIHKLREFTRRKLEQGERTAENRLLHFGLNDWLRVVKPWTNYSLYQMLRRKSFRNSESTTNAKSKKCTLGRSYWLVNSSPGCQLLMEEKLHVKKRNASGIVPWEPYKAAISAYERGSRPGVLPPLIKYQFVKPDSVGSKNKAELETTEGQFSESVDSGKVEIYELSRIRPIGDGKESSPLSGNVEIEKEENTDNSKELRRLKKDLELERQLTQELKRILVATMGDDLTCHVKSLSEDKVRLAHKMTKFEAQISHDHDRAEDLAILADMWRCKFLAMSIRADEMRNQRSRLFSYCKQIQALLNKFLVINQDQIQKKLTSPVLEALIKEARAILEIDLSTFFERSPCDEKIYKPVSHTFVVTLSMAAPTERFHVLSQLDHLQSKYTGTGHADTTRWEWLVNQHRDTYASMIGHPDHLSLIAVCENESRARIRFSLLNQMIAPCGPPPEKSALDE</sequence>
<evidence type="ECO:0000256" key="2">
    <source>
        <dbReference type="SAM" id="MobiDB-lite"/>
    </source>
</evidence>
<dbReference type="Pfam" id="PF07189">
    <property type="entry name" value="SF3b10"/>
    <property type="match status" value="1"/>
</dbReference>
<dbReference type="GO" id="GO:0000398">
    <property type="term" value="P:mRNA splicing, via spliceosome"/>
    <property type="evidence" value="ECO:0007669"/>
    <property type="project" value="TreeGrafter"/>
</dbReference>
<feature type="compositionally biased region" description="Basic and acidic residues" evidence="2">
    <location>
        <begin position="438"/>
        <end position="453"/>
    </location>
</feature>
<feature type="compositionally biased region" description="Basic and acidic residues" evidence="2">
    <location>
        <begin position="299"/>
        <end position="309"/>
    </location>
</feature>
<feature type="compositionally biased region" description="Polar residues" evidence="2">
    <location>
        <begin position="1"/>
        <end position="13"/>
    </location>
</feature>
<protein>
    <submittedName>
        <fullName evidence="3">Uncharacterized protein</fullName>
    </submittedName>
</protein>
<dbReference type="PANTHER" id="PTHR20978:SF0">
    <property type="entry name" value="SPLICING FACTOR 3B SUBUNIT 5"/>
    <property type="match status" value="1"/>
</dbReference>
<evidence type="ECO:0000256" key="1">
    <source>
        <dbReference type="SAM" id="Coils"/>
    </source>
</evidence>
<feature type="region of interest" description="Disordered" evidence="2">
    <location>
        <begin position="289"/>
        <end position="309"/>
    </location>
</feature>
<reference evidence="3 4" key="1">
    <citation type="submission" date="2018-08" db="EMBL/GenBank/DDBJ databases">
        <authorList>
            <person name="Laetsch R D."/>
            <person name="Stevens L."/>
            <person name="Kumar S."/>
            <person name="Blaxter L. M."/>
        </authorList>
    </citation>
    <scope>NUCLEOTIDE SEQUENCE [LARGE SCALE GENOMIC DNA]</scope>
</reference>
<feature type="region of interest" description="Disordered" evidence="2">
    <location>
        <begin position="1"/>
        <end position="40"/>
    </location>
</feature>
<feature type="coiled-coil region" evidence="1">
    <location>
        <begin position="57"/>
        <end position="115"/>
    </location>
</feature>
<name>A0A498SH06_ACAVI</name>
<dbReference type="OrthoDB" id="5826128at2759"/>